<accession>A0ABW2M148</accession>
<keyword evidence="1" id="KW-0489">Methyltransferase</keyword>
<dbReference type="GO" id="GO:0032259">
    <property type="term" value="P:methylation"/>
    <property type="evidence" value="ECO:0007669"/>
    <property type="project" value="UniProtKB-KW"/>
</dbReference>
<evidence type="ECO:0000313" key="1">
    <source>
        <dbReference type="EMBL" id="MFC7346671.1"/>
    </source>
</evidence>
<dbReference type="CDD" id="cd02440">
    <property type="entry name" value="AdoMet_MTases"/>
    <property type="match status" value="1"/>
</dbReference>
<keyword evidence="2" id="KW-1185">Reference proteome</keyword>
<dbReference type="Pfam" id="PF13489">
    <property type="entry name" value="Methyltransf_23"/>
    <property type="match status" value="1"/>
</dbReference>
<comment type="caution">
    <text evidence="1">The sequence shown here is derived from an EMBL/GenBank/DDBJ whole genome shotgun (WGS) entry which is preliminary data.</text>
</comment>
<reference evidence="2" key="1">
    <citation type="journal article" date="2019" name="Int. J. Syst. Evol. Microbiol.">
        <title>The Global Catalogue of Microorganisms (GCM) 10K type strain sequencing project: providing services to taxonomists for standard genome sequencing and annotation.</title>
        <authorList>
            <consortium name="The Broad Institute Genomics Platform"/>
            <consortium name="The Broad Institute Genome Sequencing Center for Infectious Disease"/>
            <person name="Wu L."/>
            <person name="Ma J."/>
        </authorList>
    </citation>
    <scope>NUCLEOTIDE SEQUENCE [LARGE SCALE GENOMIC DNA]</scope>
    <source>
        <strain evidence="2">CCUG 54781</strain>
    </source>
</reference>
<dbReference type="InterPro" id="IPR029063">
    <property type="entry name" value="SAM-dependent_MTases_sf"/>
</dbReference>
<dbReference type="RefSeq" id="WP_378176528.1">
    <property type="nucleotide sequence ID" value="NZ_JBHTCR010000003.1"/>
</dbReference>
<evidence type="ECO:0000313" key="2">
    <source>
        <dbReference type="Proteomes" id="UP001596550"/>
    </source>
</evidence>
<protein>
    <submittedName>
        <fullName evidence="1">Class I SAM-dependent methyltransferase</fullName>
        <ecNumber evidence="1">2.1.1.222</ecNumber>
        <ecNumber evidence="1">2.1.1.64</ecNumber>
    </submittedName>
</protein>
<dbReference type="EC" id="2.1.1.222" evidence="1"/>
<proteinExistence type="predicted"/>
<dbReference type="Proteomes" id="UP001596550">
    <property type="component" value="Unassembled WGS sequence"/>
</dbReference>
<sequence length="259" mass="30528">MNENNIIEELFCTNFELRNLSDLLVYGKAERWVYGFMLKKYEDEHLNRYKYALQYVKNKKILDIASGCGYGTYLLATEGEAKSVVGVDLSKDAIRYGEHRYGNPNITRVVEDGTKYKDTTPFDVIVSFETIEHVPNYLDFVNNLYENLSDDGLLLISTPITKITNTKPNNPYHVIEWNFYDFHKLFESKFEIVEIMLQEIKIVGERKRKEYTLKNRILNRISKEKIVYIHGKPIEKFTNQYDLNQCNEGYQTLVLRKKK</sequence>
<dbReference type="PANTHER" id="PTHR43861">
    <property type="entry name" value="TRANS-ACONITATE 2-METHYLTRANSFERASE-RELATED"/>
    <property type="match status" value="1"/>
</dbReference>
<gene>
    <name evidence="1" type="ORF">ACFQO9_08095</name>
</gene>
<dbReference type="Gene3D" id="3.40.50.150">
    <property type="entry name" value="Vaccinia Virus protein VP39"/>
    <property type="match status" value="1"/>
</dbReference>
<dbReference type="GO" id="GO:0102208">
    <property type="term" value="F:2-polyprenyl-6-hydroxyphenol methylase activity"/>
    <property type="evidence" value="ECO:0007669"/>
    <property type="project" value="UniProtKB-EC"/>
</dbReference>
<organism evidence="1 2">
    <name type="scientific">Chryseobacterium zhengzhouense</name>
    <dbReference type="NCBI Taxonomy" id="1636086"/>
    <lineage>
        <taxon>Bacteria</taxon>
        <taxon>Pseudomonadati</taxon>
        <taxon>Bacteroidota</taxon>
        <taxon>Flavobacteriia</taxon>
        <taxon>Flavobacteriales</taxon>
        <taxon>Weeksellaceae</taxon>
        <taxon>Chryseobacterium group</taxon>
        <taxon>Chryseobacterium</taxon>
    </lineage>
</organism>
<keyword evidence="1" id="KW-0808">Transferase</keyword>
<dbReference type="SUPFAM" id="SSF53335">
    <property type="entry name" value="S-adenosyl-L-methionine-dependent methyltransferases"/>
    <property type="match status" value="1"/>
</dbReference>
<dbReference type="EMBL" id="JBHTCR010000003">
    <property type="protein sequence ID" value="MFC7346671.1"/>
    <property type="molecule type" value="Genomic_DNA"/>
</dbReference>
<dbReference type="GO" id="GO:0061542">
    <property type="term" value="F:3-demethylubiquinol 3-O-methyltransferase activity"/>
    <property type="evidence" value="ECO:0007669"/>
    <property type="project" value="UniProtKB-EC"/>
</dbReference>
<name>A0ABW2M148_9FLAO</name>
<dbReference type="EC" id="2.1.1.64" evidence="1"/>